<dbReference type="GeneID" id="54982077"/>
<evidence type="ECO:0000313" key="1">
    <source>
        <dbReference type="EMBL" id="AUZ94795.1"/>
    </source>
</evidence>
<organism evidence="1 2">
    <name type="scientific">Agrobacterium phage Atu_ph03</name>
    <dbReference type="NCBI Taxonomy" id="2024262"/>
    <lineage>
        <taxon>Viruses</taxon>
        <taxon>Duplodnaviria</taxon>
        <taxon>Heunggongvirae</taxon>
        <taxon>Uroviricota</taxon>
        <taxon>Caudoviricetes</taxon>
        <taxon>Autographivirales</taxon>
        <taxon>Dunnvirinae</taxon>
        <taxon>Atuphduovirus</taxon>
        <taxon>Atuphduovirus atuph03</taxon>
    </lineage>
</organism>
<dbReference type="RefSeq" id="YP_009791888.1">
    <property type="nucleotide sequence ID" value="NC_047846.1"/>
</dbReference>
<reference evidence="2" key="1">
    <citation type="submission" date="2017-06" db="EMBL/GenBank/DDBJ databases">
        <authorList>
            <person name="Spollen W.G."/>
            <person name="Givan S.A."/>
            <person name="Brown P.B."/>
            <person name="Attai H."/>
        </authorList>
    </citation>
    <scope>NUCLEOTIDE SEQUENCE [LARGE SCALE GENOMIC DNA]</scope>
</reference>
<sequence length="46" mass="5061">MHLVLSVAWAMAVTGLPFVRVCLFVWASVSAKQDDRVDNLYLLPAG</sequence>
<name>A0A2L0UZ28_9CAUD</name>
<protein>
    <submittedName>
        <fullName evidence="1">Uncharacterized protein</fullName>
    </submittedName>
</protein>
<dbReference type="KEGG" id="vg:54982077"/>
<accession>A0A2L0UZ28</accession>
<proteinExistence type="predicted"/>
<dbReference type="EMBL" id="MF403006">
    <property type="protein sequence ID" value="AUZ94795.1"/>
    <property type="molecule type" value="Genomic_DNA"/>
</dbReference>
<evidence type="ECO:0000313" key="2">
    <source>
        <dbReference type="Proteomes" id="UP000221761"/>
    </source>
</evidence>
<dbReference type="Proteomes" id="UP000221761">
    <property type="component" value="Segment"/>
</dbReference>